<evidence type="ECO:0000313" key="14">
    <source>
        <dbReference type="EMBL" id="MDV0442568.1"/>
    </source>
</evidence>
<dbReference type="Gene3D" id="3.40.50.720">
    <property type="entry name" value="NAD(P)-binding Rossmann-like Domain"/>
    <property type="match status" value="1"/>
</dbReference>
<dbReference type="InterPro" id="IPR036291">
    <property type="entry name" value="NAD(P)-bd_dom_sf"/>
</dbReference>
<dbReference type="PRINTS" id="PR00086">
    <property type="entry name" value="LLDHDRGNASE"/>
</dbReference>
<dbReference type="InterPro" id="IPR001557">
    <property type="entry name" value="L-lactate/malate_DH"/>
</dbReference>
<evidence type="ECO:0000256" key="11">
    <source>
        <dbReference type="RuleBase" id="RU003369"/>
    </source>
</evidence>
<feature type="domain" description="Lactate/malate dehydrogenase N-terminal" evidence="12">
    <location>
        <begin position="5"/>
        <end position="134"/>
    </location>
</feature>
<dbReference type="EC" id="1.1.1.37" evidence="3"/>
<feature type="domain" description="Lactate/malate dehydrogenase C-terminal" evidence="13">
    <location>
        <begin position="139"/>
        <end position="281"/>
    </location>
</feature>
<dbReference type="SUPFAM" id="SSF51735">
    <property type="entry name" value="NAD(P)-binding Rossmann-fold domains"/>
    <property type="match status" value="1"/>
</dbReference>
<feature type="binding site" evidence="10">
    <location>
        <position position="89"/>
    </location>
    <ligand>
        <name>NAD(+)</name>
        <dbReference type="ChEBI" id="CHEBI:57540"/>
    </ligand>
</feature>
<reference evidence="14" key="1">
    <citation type="submission" date="2023-06" db="EMBL/GenBank/DDBJ databases">
        <title>Genome sequence of Methancorpusculaceae sp. Ag1.</title>
        <authorList>
            <person name="Protasov E."/>
            <person name="Platt K."/>
            <person name="Poehlein A."/>
            <person name="Daniel R."/>
            <person name="Brune A."/>
        </authorList>
    </citation>
    <scope>NUCLEOTIDE SEQUENCE</scope>
    <source>
        <strain evidence="14">Ag1</strain>
    </source>
</reference>
<evidence type="ECO:0000259" key="13">
    <source>
        <dbReference type="Pfam" id="PF02866"/>
    </source>
</evidence>
<dbReference type="RefSeq" id="WP_338094992.1">
    <property type="nucleotide sequence ID" value="NZ_JAWDKA010000012.1"/>
</dbReference>
<dbReference type="SUPFAM" id="SSF56327">
    <property type="entry name" value="LDH C-terminal domain-like"/>
    <property type="match status" value="1"/>
</dbReference>
<evidence type="ECO:0000313" key="15">
    <source>
        <dbReference type="Proteomes" id="UP001273136"/>
    </source>
</evidence>
<evidence type="ECO:0000256" key="4">
    <source>
        <dbReference type="ARBA" id="ARBA00022532"/>
    </source>
</evidence>
<comment type="catalytic activity">
    <reaction evidence="7">
        <text>(S)-malate + NAD(+) = oxaloacetate + NADH + H(+)</text>
        <dbReference type="Rhea" id="RHEA:21432"/>
        <dbReference type="ChEBI" id="CHEBI:15378"/>
        <dbReference type="ChEBI" id="CHEBI:15589"/>
        <dbReference type="ChEBI" id="CHEBI:16452"/>
        <dbReference type="ChEBI" id="CHEBI:57540"/>
        <dbReference type="ChEBI" id="CHEBI:57945"/>
        <dbReference type="EC" id="1.1.1.37"/>
    </reaction>
</comment>
<dbReference type="InterPro" id="IPR001236">
    <property type="entry name" value="Lactate/malate_DH_N"/>
</dbReference>
<evidence type="ECO:0000256" key="10">
    <source>
        <dbReference type="PIRSR" id="PIRSR000102-3"/>
    </source>
</evidence>
<evidence type="ECO:0000256" key="2">
    <source>
        <dbReference type="ARBA" id="ARBA00008104"/>
    </source>
</evidence>
<dbReference type="EMBL" id="JAWDKA010000012">
    <property type="protein sequence ID" value="MDV0442568.1"/>
    <property type="molecule type" value="Genomic_DNA"/>
</dbReference>
<feature type="binding site" evidence="9">
    <location>
        <position position="143"/>
    </location>
    <ligand>
        <name>substrate</name>
    </ligand>
</feature>
<dbReference type="InterPro" id="IPR015955">
    <property type="entry name" value="Lactate_DH/Glyco_Ohase_4_C"/>
</dbReference>
<evidence type="ECO:0000256" key="1">
    <source>
        <dbReference type="ARBA" id="ARBA00003966"/>
    </source>
</evidence>
<dbReference type="GO" id="GO:0004459">
    <property type="term" value="F:L-lactate dehydrogenase (NAD+) activity"/>
    <property type="evidence" value="ECO:0007669"/>
    <property type="project" value="TreeGrafter"/>
</dbReference>
<dbReference type="InterPro" id="IPR022383">
    <property type="entry name" value="Lactate/malate_DH_C"/>
</dbReference>
<dbReference type="PANTHER" id="PTHR43128:SF16">
    <property type="entry name" value="L-LACTATE DEHYDROGENASE"/>
    <property type="match status" value="1"/>
</dbReference>
<comment type="caution">
    <text evidence="14">The sequence shown here is derived from an EMBL/GenBank/DDBJ whole genome shotgun (WGS) entry which is preliminary data.</text>
</comment>
<dbReference type="PIRSF" id="PIRSF000102">
    <property type="entry name" value="Lac_mal_DH"/>
    <property type="match status" value="1"/>
</dbReference>
<sequence length="285" mass="30495">MTILACLGAGRIGGEVAFLAASLGLADEIILHDMYEPVLTAQKLDLIHAMDITVSTDTKRLRDADFCVFSAGAARTPDIKTRADLFEANLPVAKEATEMLGGFGGHLIVITNPMDAFTWYFAKHTGLAQEQVIGFGGLLDSRRFAVALASCGVRGDARVLGEHGDHQVPIFSRLDIDVPTSVRETILTDICASSMPVIKGKSGTVFGPAYHICSMIKDVTTDSHRLITCSIPADGAYGVDGCALGLPATLGKNGAIVDDSWELDAWEEEKLQGAAKFLRDICRRV</sequence>
<dbReference type="GO" id="GO:0006099">
    <property type="term" value="P:tricarboxylic acid cycle"/>
    <property type="evidence" value="ECO:0007669"/>
    <property type="project" value="UniProtKB-KW"/>
</dbReference>
<evidence type="ECO:0000256" key="6">
    <source>
        <dbReference type="ARBA" id="ARBA00023027"/>
    </source>
</evidence>
<dbReference type="Gene3D" id="3.90.110.10">
    <property type="entry name" value="Lactate dehydrogenase/glycoside hydrolase, family 4, C-terminal"/>
    <property type="match status" value="1"/>
</dbReference>
<keyword evidence="5 11" id="KW-0560">Oxidoreductase</keyword>
<evidence type="ECO:0000256" key="5">
    <source>
        <dbReference type="ARBA" id="ARBA00023002"/>
    </source>
</evidence>
<evidence type="ECO:0000256" key="7">
    <source>
        <dbReference type="ARBA" id="ARBA00048313"/>
    </source>
</evidence>
<keyword evidence="4" id="KW-0816">Tricarboxylic acid cycle</keyword>
<evidence type="ECO:0000259" key="12">
    <source>
        <dbReference type="Pfam" id="PF00056"/>
    </source>
</evidence>
<comment type="function">
    <text evidence="1">Catalyzes the reversible oxidation of malate to oxaloacetate.</text>
</comment>
<proteinExistence type="inferred from homology"/>
<feature type="binding site" evidence="10">
    <location>
        <position position="33"/>
    </location>
    <ligand>
        <name>NAD(+)</name>
        <dbReference type="ChEBI" id="CHEBI:57540"/>
    </ligand>
</feature>
<dbReference type="AlphaFoldDB" id="A0AAE4MF17"/>
<accession>A0AAE4MF17</accession>
<name>A0AAE4MF17_9EURY</name>
<dbReference type="Pfam" id="PF00056">
    <property type="entry name" value="Ldh_1_N"/>
    <property type="match status" value="1"/>
</dbReference>
<organism evidence="14 15">
    <name type="scientific">Methanorbis furvi</name>
    <dbReference type="NCBI Taxonomy" id="3028299"/>
    <lineage>
        <taxon>Archaea</taxon>
        <taxon>Methanobacteriati</taxon>
        <taxon>Methanobacteriota</taxon>
        <taxon>Stenosarchaea group</taxon>
        <taxon>Methanomicrobia</taxon>
        <taxon>Methanomicrobiales</taxon>
        <taxon>Methanocorpusculaceae</taxon>
        <taxon>Methanorbis</taxon>
    </lineage>
</organism>
<dbReference type="PANTHER" id="PTHR43128">
    <property type="entry name" value="L-2-HYDROXYCARBOXYLATE DEHYDROGENASE (NAD(P)(+))"/>
    <property type="match status" value="1"/>
</dbReference>
<dbReference type="Proteomes" id="UP001273136">
    <property type="component" value="Unassembled WGS sequence"/>
</dbReference>
<keyword evidence="6 10" id="KW-0520">NAD</keyword>
<evidence type="ECO:0000256" key="8">
    <source>
        <dbReference type="PIRSR" id="PIRSR000102-1"/>
    </source>
</evidence>
<feature type="binding site" evidence="9">
    <location>
        <position position="75"/>
    </location>
    <ligand>
        <name>substrate</name>
    </ligand>
</feature>
<dbReference type="Pfam" id="PF02866">
    <property type="entry name" value="Ldh_1_C"/>
    <property type="match status" value="1"/>
</dbReference>
<feature type="binding site" evidence="10">
    <location>
        <begin position="110"/>
        <end position="112"/>
    </location>
    <ligand>
        <name>NAD(+)</name>
        <dbReference type="ChEBI" id="CHEBI:57540"/>
    </ligand>
</feature>
<evidence type="ECO:0000256" key="3">
    <source>
        <dbReference type="ARBA" id="ARBA00012995"/>
    </source>
</evidence>
<feature type="binding site" evidence="9">
    <location>
        <position position="112"/>
    </location>
    <ligand>
        <name>substrate</name>
    </ligand>
</feature>
<keyword evidence="15" id="KW-1185">Reference proteome</keyword>
<dbReference type="GO" id="GO:0030060">
    <property type="term" value="F:L-malate dehydrogenase (NAD+) activity"/>
    <property type="evidence" value="ECO:0007669"/>
    <property type="project" value="UniProtKB-EC"/>
</dbReference>
<protein>
    <recommendedName>
        <fullName evidence="3">malate dehydrogenase</fullName>
        <ecNumber evidence="3">1.1.1.37</ecNumber>
    </recommendedName>
</protein>
<evidence type="ECO:0000256" key="9">
    <source>
        <dbReference type="PIRSR" id="PIRSR000102-2"/>
    </source>
</evidence>
<feature type="binding site" evidence="10">
    <location>
        <begin position="8"/>
        <end position="13"/>
    </location>
    <ligand>
        <name>NAD(+)</name>
        <dbReference type="ChEBI" id="CHEBI:57540"/>
    </ligand>
</feature>
<feature type="binding site" evidence="9">
    <location>
        <position position="82"/>
    </location>
    <ligand>
        <name>substrate</name>
    </ligand>
</feature>
<feature type="active site" description="Proton acceptor" evidence="8">
    <location>
        <position position="163"/>
    </location>
</feature>
<dbReference type="GO" id="GO:0006089">
    <property type="term" value="P:lactate metabolic process"/>
    <property type="evidence" value="ECO:0007669"/>
    <property type="project" value="TreeGrafter"/>
</dbReference>
<comment type="similarity">
    <text evidence="2 11">Belongs to the LDH/MDH superfamily.</text>
</comment>
<gene>
    <name evidence="14" type="primary">mdh</name>
    <name evidence="14" type="ORF">McpAg1_18180</name>
</gene>